<dbReference type="SUPFAM" id="SSF55961">
    <property type="entry name" value="Bet v1-like"/>
    <property type="match status" value="1"/>
</dbReference>
<dbReference type="CDD" id="cd07812">
    <property type="entry name" value="SRPBCC"/>
    <property type="match status" value="1"/>
</dbReference>
<comment type="caution">
    <text evidence="1">The sequence shown here is derived from an EMBL/GenBank/DDBJ whole genome shotgun (WGS) entry which is preliminary data.</text>
</comment>
<dbReference type="AlphaFoldDB" id="A0A433WM38"/>
<protein>
    <submittedName>
        <fullName evidence="1">SRPBCC family protein</fullName>
    </submittedName>
</protein>
<gene>
    <name evidence="1" type="ORF">ECE50_019205</name>
</gene>
<keyword evidence="2" id="KW-1185">Reference proteome</keyword>
<dbReference type="Proteomes" id="UP000281028">
    <property type="component" value="Unassembled WGS sequence"/>
</dbReference>
<dbReference type="OrthoDB" id="118637at2"/>
<reference evidence="1" key="1">
    <citation type="submission" date="2020-05" db="EMBL/GenBank/DDBJ databases">
        <title>Chitinophaga laudate sp. nov., isolated from a tropical peat swamp.</title>
        <authorList>
            <person name="Goh C.B.S."/>
            <person name="Lee M.S."/>
            <person name="Parimannan S."/>
            <person name="Pasbakhsh P."/>
            <person name="Yule C.M."/>
            <person name="Rajandas H."/>
            <person name="Loke S."/>
            <person name="Croft L."/>
            <person name="Tan J.B.L."/>
        </authorList>
    </citation>
    <scope>NUCLEOTIDE SEQUENCE</scope>
    <source>
        <strain evidence="1">Mgbs1</strain>
    </source>
</reference>
<name>A0A433WM38_9BACT</name>
<proteinExistence type="predicted"/>
<sequence length="321" mass="36768">MQRNNTYTILAVILIPLLLVLLLRWFFGADIFGGLFLVMSFSFVALVPVGVGALTIALSEREKVERLSYRLMMPWVPILAFFLITLFFGIEGWACWIMVLPLFMACSSLGGYLAGRFKLRDKNDEKIFVSLIVLLPLLVAPLEQLIGRIPGQYKAYTYIDIKAQKENIWKHVTRVSAIPEQQDKGWFTRFLGFPRPIKAELDFEGVGGYRKAIFDKGLIFDETVTAYEHQKSMRFTIKADPCNIPSTTMDEHVVIGGKYFDVLDGTYELEPLSGGICRLHLYSHFKLATSFNFYASWWASWIMKDIQQNILQVIRHRAEGQ</sequence>
<evidence type="ECO:0000313" key="1">
    <source>
        <dbReference type="EMBL" id="NSL88978.1"/>
    </source>
</evidence>
<evidence type="ECO:0000313" key="2">
    <source>
        <dbReference type="Proteomes" id="UP000281028"/>
    </source>
</evidence>
<organism evidence="1 2">
    <name type="scientific">Chitinophaga solisilvae</name>
    <dbReference type="NCBI Taxonomy" id="1233460"/>
    <lineage>
        <taxon>Bacteria</taxon>
        <taxon>Pseudomonadati</taxon>
        <taxon>Bacteroidota</taxon>
        <taxon>Chitinophagia</taxon>
        <taxon>Chitinophagales</taxon>
        <taxon>Chitinophagaceae</taxon>
        <taxon>Chitinophaga</taxon>
    </lineage>
</organism>
<dbReference type="EMBL" id="RIAR02000001">
    <property type="protein sequence ID" value="NSL88978.1"/>
    <property type="molecule type" value="Genomic_DNA"/>
</dbReference>
<accession>A0A433WM38</accession>